<feature type="region of interest" description="Disordered" evidence="1">
    <location>
        <begin position="396"/>
        <end position="416"/>
    </location>
</feature>
<feature type="transmembrane region" description="Helical" evidence="2">
    <location>
        <begin position="57"/>
        <end position="82"/>
    </location>
</feature>
<feature type="region of interest" description="Disordered" evidence="1">
    <location>
        <begin position="133"/>
        <end position="156"/>
    </location>
</feature>
<feature type="domain" description="LysM" evidence="3">
    <location>
        <begin position="157"/>
        <end position="205"/>
    </location>
</feature>
<comment type="caution">
    <text evidence="4">The sequence shown here is derived from an EMBL/GenBank/DDBJ whole genome shotgun (WGS) entry which is preliminary data.</text>
</comment>
<dbReference type="Pfam" id="PF01476">
    <property type="entry name" value="LysM"/>
    <property type="match status" value="2"/>
</dbReference>
<feature type="transmembrane region" description="Helical" evidence="2">
    <location>
        <begin position="94"/>
        <end position="111"/>
    </location>
</feature>
<feature type="region of interest" description="Disordered" evidence="1">
    <location>
        <begin position="273"/>
        <end position="327"/>
    </location>
</feature>
<feature type="region of interest" description="Disordered" evidence="1">
    <location>
        <begin position="576"/>
        <end position="600"/>
    </location>
</feature>
<evidence type="ECO:0000259" key="3">
    <source>
        <dbReference type="PROSITE" id="PS51782"/>
    </source>
</evidence>
<dbReference type="Pfam" id="PF03704">
    <property type="entry name" value="BTAD"/>
    <property type="match status" value="1"/>
</dbReference>
<evidence type="ECO:0000313" key="4">
    <source>
        <dbReference type="EMBL" id="OYN90663.1"/>
    </source>
</evidence>
<sequence>MSPSTDRPPGLVARGAALVAMIAIVVLPPVALLWLGHLPADLPSDLGWLLQPDDGSVVLQTLTVLGWFAWLVMTGCLLIELVNRIGGHQVRLPGLGWPQALAAGLIAVVMSQPATAIAEAPAAQTVVAQAASAPVATPGPAEDETPPVPEQEAGPTRHLTVTATDDLWSIAERELGDGGRWHEIVALNPGLDPLAELHPGQQLRLPADPHLQEAPPPPATVVVEKGDSLSSIAEDTWGDADLWPLLYHANQDQIADPDQIDIGWRLEVPTLAEDDTASPEATAPAAPAEVPQTPESAPEAPVTTPAPPVVTSTGNRTPIPDESQPTALVDAGSPAPDGAVQEWGVQVAGLAALAIVGALATRRRWQLQLRPVGHRIPADSPETALVLSRLERLAFPPISEEDDPESPPPVAPDAEPRRLTPQLALGRALVGWHADPARPAPLVVRLGPSQVTVIPAEPTDPPDGWRVDAGAHHLGFDALPGLAEPSPSPLPALATLGTDGPDLVLLNLEAVGHLGMVGDAEQVRGASAALLLELSCRSGPGEIEVLTTGEPASLVTAMAAGHVRWFRDATSAAAAMNREADQRRQSDHGDHGALSQRLTAPDTADAWRPWVALTADGEPTEVTADPRPGLCWVDGDPNAEAVLDLARQELRTPIGSFALTPQSIDADARAALTALFAARGDDQHEPAWWAGVPVSDPDDDDVATVTPLRPRTPVPKDSPMNRNHPTLCILGPVTLEGCRGPRPPRAPRQCIEYATWLLEHPGLSSRTMADALAIAEGTRRSNMCRLRAWLGNDDGGEPYLPEAYSGRIGLAPAVTSDWKEFQALVALGLSRTPTQILAQALDLVRGAPLADVAPGDWYWAEGLRVEMAQLIRDVGHELGERALVERNVELARWAIGKAQYAAPHDEQLRAVLLRAEHQAGNHAATDTIIRDLATTARQLGVDLSEETVAVMQDVMLERGRARA</sequence>
<keyword evidence="2" id="KW-1133">Transmembrane helix</keyword>
<accession>A0A255ERA9</accession>
<feature type="domain" description="LysM" evidence="3">
    <location>
        <begin position="219"/>
        <end position="268"/>
    </location>
</feature>
<dbReference type="PANTHER" id="PTHR34700:SF4">
    <property type="entry name" value="PHAGE-LIKE ELEMENT PBSX PROTEIN XKDP"/>
    <property type="match status" value="1"/>
</dbReference>
<evidence type="ECO:0000256" key="2">
    <source>
        <dbReference type="SAM" id="Phobius"/>
    </source>
</evidence>
<dbReference type="AlphaFoldDB" id="A0A255ERA9"/>
<keyword evidence="2" id="KW-0472">Membrane</keyword>
<dbReference type="RefSeq" id="WP_094449427.1">
    <property type="nucleotide sequence ID" value="NZ_NMVI01000003.1"/>
</dbReference>
<dbReference type="CDD" id="cd00118">
    <property type="entry name" value="LysM"/>
    <property type="match status" value="2"/>
</dbReference>
<protein>
    <recommendedName>
        <fullName evidence="3">LysM domain-containing protein</fullName>
    </recommendedName>
</protein>
<dbReference type="Proteomes" id="UP000216533">
    <property type="component" value="Unassembled WGS sequence"/>
</dbReference>
<evidence type="ECO:0000256" key="1">
    <source>
        <dbReference type="SAM" id="MobiDB-lite"/>
    </source>
</evidence>
<dbReference type="EMBL" id="NMVI01000003">
    <property type="protein sequence ID" value="OYN90663.1"/>
    <property type="molecule type" value="Genomic_DNA"/>
</dbReference>
<feature type="transmembrane region" description="Helical" evidence="2">
    <location>
        <begin position="12"/>
        <end position="37"/>
    </location>
</feature>
<dbReference type="Gene3D" id="3.10.350.10">
    <property type="entry name" value="LysM domain"/>
    <property type="match status" value="2"/>
</dbReference>
<dbReference type="SMART" id="SM01043">
    <property type="entry name" value="BTAD"/>
    <property type="match status" value="1"/>
</dbReference>
<organism evidence="4 5">
    <name type="scientific">Parenemella sanctibonifatiensis</name>
    <dbReference type="NCBI Taxonomy" id="2016505"/>
    <lineage>
        <taxon>Bacteria</taxon>
        <taxon>Bacillati</taxon>
        <taxon>Actinomycetota</taxon>
        <taxon>Actinomycetes</taxon>
        <taxon>Propionibacteriales</taxon>
        <taxon>Propionibacteriaceae</taxon>
        <taxon>Parenemella</taxon>
    </lineage>
</organism>
<feature type="compositionally biased region" description="Basic and acidic residues" evidence="1">
    <location>
        <begin position="578"/>
        <end position="591"/>
    </location>
</feature>
<dbReference type="InterPro" id="IPR036779">
    <property type="entry name" value="LysM_dom_sf"/>
</dbReference>
<feature type="compositionally biased region" description="Low complexity" evidence="1">
    <location>
        <begin position="278"/>
        <end position="313"/>
    </location>
</feature>
<dbReference type="InterPro" id="IPR005158">
    <property type="entry name" value="BTAD"/>
</dbReference>
<gene>
    <name evidence="4" type="ORF">CGZ92_00500</name>
</gene>
<dbReference type="InterPro" id="IPR052196">
    <property type="entry name" value="Bact_Kbp"/>
</dbReference>
<proteinExistence type="predicted"/>
<dbReference type="PROSITE" id="PS51782">
    <property type="entry name" value="LYSM"/>
    <property type="match status" value="2"/>
</dbReference>
<name>A0A255ERA9_9ACTN</name>
<dbReference type="Gene3D" id="1.25.40.10">
    <property type="entry name" value="Tetratricopeptide repeat domain"/>
    <property type="match status" value="1"/>
</dbReference>
<keyword evidence="2" id="KW-0812">Transmembrane</keyword>
<dbReference type="InterPro" id="IPR011990">
    <property type="entry name" value="TPR-like_helical_dom_sf"/>
</dbReference>
<dbReference type="InterPro" id="IPR018392">
    <property type="entry name" value="LysM"/>
</dbReference>
<dbReference type="PANTHER" id="PTHR34700">
    <property type="entry name" value="POTASSIUM BINDING PROTEIN KBP"/>
    <property type="match status" value="1"/>
</dbReference>
<dbReference type="SUPFAM" id="SSF48452">
    <property type="entry name" value="TPR-like"/>
    <property type="match status" value="1"/>
</dbReference>
<evidence type="ECO:0000313" key="5">
    <source>
        <dbReference type="Proteomes" id="UP000216533"/>
    </source>
</evidence>
<reference evidence="4 5" key="1">
    <citation type="submission" date="2017-07" db="EMBL/GenBank/DDBJ databases">
        <title>Draft whole genome sequences of clinical Proprionibacteriaceae strains.</title>
        <authorList>
            <person name="Bernier A.-M."/>
            <person name="Bernard K."/>
            <person name="Domingo M.-C."/>
        </authorList>
    </citation>
    <scope>NUCLEOTIDE SEQUENCE [LARGE SCALE GENOMIC DNA]</scope>
    <source>
        <strain evidence="4 5">NML 160184</strain>
    </source>
</reference>